<dbReference type="InterPro" id="IPR009339">
    <property type="entry name" value="DUF998"/>
</dbReference>
<sequence length="258" mass="27708">MVDARPSPRSLKRLATLLLWLGALAYISTIGEAIVGWPFDIHDSYLSELAARQYPRSWLFRLTDLLSGVAIFSGTLLFVRQAGFQAGLRRSASIEQGKGALRAGWGSFCLFRRALATGLSIFALATIIDSTVTPLDCALSLPECREQIKAGEVGRYEWMHDASSVAVGVGTVTVACSLILIVLFRHRARYSLGMRIAASSLAASVVLLVGFLTGAELLGVGPVGVVQRIQVSLTGVLIAFAPAGFDPEGAFAVRRRRE</sequence>
<organism evidence="2 3">
    <name type="scientific">Peptidiphaga gingivicola</name>
    <dbReference type="NCBI Taxonomy" id="2741497"/>
    <lineage>
        <taxon>Bacteria</taxon>
        <taxon>Bacillati</taxon>
        <taxon>Actinomycetota</taxon>
        <taxon>Actinomycetes</taxon>
        <taxon>Actinomycetales</taxon>
        <taxon>Actinomycetaceae</taxon>
        <taxon>Peptidiphaga</taxon>
    </lineage>
</organism>
<dbReference type="AlphaFoldDB" id="A0A179B3Q1"/>
<proteinExistence type="predicted"/>
<keyword evidence="1" id="KW-0472">Membrane</keyword>
<gene>
    <name evidence="2" type="ORF">A4H34_03985</name>
</gene>
<keyword evidence="1" id="KW-0812">Transmembrane</keyword>
<evidence type="ECO:0000256" key="1">
    <source>
        <dbReference type="SAM" id="Phobius"/>
    </source>
</evidence>
<protein>
    <recommendedName>
        <fullName evidence="4">DUF998 domain-containing protein</fullName>
    </recommendedName>
</protein>
<dbReference type="STRING" id="1823756.A4H34_03985"/>
<evidence type="ECO:0000313" key="2">
    <source>
        <dbReference type="EMBL" id="OAP86326.1"/>
    </source>
</evidence>
<reference evidence="2 3" key="1">
    <citation type="submission" date="2016-04" db="EMBL/GenBank/DDBJ databases">
        <title>Peptidophaga gingivicola gen. nov., sp. nov., isolated from human subgingival plaque.</title>
        <authorList>
            <person name="Beall C.J."/>
            <person name="Mokrzan E.M."/>
            <person name="Griffen A.L."/>
            <person name="Leys E.J."/>
        </authorList>
    </citation>
    <scope>NUCLEOTIDE SEQUENCE [LARGE SCALE GENOMIC DNA]</scope>
    <source>
        <strain evidence="2 3">BA112</strain>
    </source>
</reference>
<feature type="transmembrane region" description="Helical" evidence="1">
    <location>
        <begin position="165"/>
        <end position="184"/>
    </location>
</feature>
<evidence type="ECO:0008006" key="4">
    <source>
        <dbReference type="Google" id="ProtNLM"/>
    </source>
</evidence>
<comment type="caution">
    <text evidence="2">The sequence shown here is derived from an EMBL/GenBank/DDBJ whole genome shotgun (WGS) entry which is preliminary data.</text>
</comment>
<keyword evidence="3" id="KW-1185">Reference proteome</keyword>
<feature type="transmembrane region" description="Helical" evidence="1">
    <location>
        <begin position="225"/>
        <end position="245"/>
    </location>
</feature>
<dbReference type="Proteomes" id="UP000078368">
    <property type="component" value="Unassembled WGS sequence"/>
</dbReference>
<dbReference type="RefSeq" id="WP_064231164.1">
    <property type="nucleotide sequence ID" value="NZ_LVZK01000001.1"/>
</dbReference>
<keyword evidence="1" id="KW-1133">Transmembrane helix</keyword>
<feature type="transmembrane region" description="Helical" evidence="1">
    <location>
        <begin position="57"/>
        <end position="79"/>
    </location>
</feature>
<name>A0A179B3Q1_9ACTO</name>
<feature type="transmembrane region" description="Helical" evidence="1">
    <location>
        <begin position="100"/>
        <end position="125"/>
    </location>
</feature>
<dbReference type="Pfam" id="PF06197">
    <property type="entry name" value="DUF998"/>
    <property type="match status" value="1"/>
</dbReference>
<dbReference type="EMBL" id="LVZK01000001">
    <property type="protein sequence ID" value="OAP86326.1"/>
    <property type="molecule type" value="Genomic_DNA"/>
</dbReference>
<feature type="transmembrane region" description="Helical" evidence="1">
    <location>
        <begin position="196"/>
        <end position="219"/>
    </location>
</feature>
<evidence type="ECO:0000313" key="3">
    <source>
        <dbReference type="Proteomes" id="UP000078368"/>
    </source>
</evidence>
<accession>A0A179B3Q1</accession>